<accession>A0A2G4R6I7</accession>
<dbReference type="Proteomes" id="UP000811399">
    <property type="component" value="Unassembled WGS sequence"/>
</dbReference>
<dbReference type="InterPro" id="IPR018063">
    <property type="entry name" value="SAM_MeTrfase_RsmI_CS"/>
</dbReference>
<keyword evidence="4 6" id="KW-0808">Transferase</keyword>
<comment type="similarity">
    <text evidence="6">Belongs to the methyltransferase superfamily. RsmI family.</text>
</comment>
<proteinExistence type="inferred from homology"/>
<reference evidence="8" key="3">
    <citation type="submission" date="2019-07" db="EMBL/GenBank/DDBJ databases">
        <authorList>
            <person name="Miller W.G."/>
        </authorList>
    </citation>
    <scope>NUCLEOTIDE SEQUENCE</scope>
    <source>
        <strain evidence="8">52/13</strain>
    </source>
</reference>
<dbReference type="InterPro" id="IPR035996">
    <property type="entry name" value="4pyrrol_Methylase_sf"/>
</dbReference>
<name>A0A2G4R6I7_9BACT</name>
<evidence type="ECO:0000256" key="3">
    <source>
        <dbReference type="ARBA" id="ARBA00022603"/>
    </source>
</evidence>
<keyword evidence="1 6" id="KW-0963">Cytoplasm</keyword>
<evidence type="ECO:0000313" key="10">
    <source>
        <dbReference type="Proteomes" id="UP000237472"/>
    </source>
</evidence>
<reference evidence="10" key="2">
    <citation type="submission" date="2015-06" db="EMBL/GenBank/DDBJ databases">
        <authorList>
            <person name="Parisi A."/>
            <person name="Chiara M."/>
            <person name="Florio D."/>
            <person name="Miccolupo A."/>
            <person name="Manzari C."/>
            <person name="Mion D."/>
            <person name="Caruso M."/>
            <person name="D'erchia A.M."/>
            <person name="Zanoni R."/>
        </authorList>
    </citation>
    <scope>NUCLEOTIDE SEQUENCE [LARGE SCALE GENOMIC DNA]</scope>
    <source>
        <strain evidence="10">73/13</strain>
    </source>
</reference>
<gene>
    <name evidence="6 8" type="primary">rsmI</name>
    <name evidence="9" type="ORF">AA994_01110</name>
    <name evidence="8" type="ORF">CVU5213_00090</name>
</gene>
<evidence type="ECO:0000256" key="4">
    <source>
        <dbReference type="ARBA" id="ARBA00022679"/>
    </source>
</evidence>
<dbReference type="InterPro" id="IPR000878">
    <property type="entry name" value="4pyrrol_Mease"/>
</dbReference>
<keyword evidence="11" id="KW-1185">Reference proteome</keyword>
<feature type="domain" description="Tetrapyrrole methylase" evidence="7">
    <location>
        <begin position="1"/>
        <end position="207"/>
    </location>
</feature>
<dbReference type="AlphaFoldDB" id="A0A2G4R6I7"/>
<dbReference type="HAMAP" id="MF_01877">
    <property type="entry name" value="16SrRNA_methyltr_I"/>
    <property type="match status" value="1"/>
</dbReference>
<sequence>MLYFIPTPIGNLGDISLRSLELLSACEIVFCEDTRVCKHLIALLNERFKTCIRPQKFFSLHTHNEKEVLERLDLKLFEKDVAYLSDAGMPGISDPGFAFVQFALKHKLSYEVLPGANAALVALVSSNLCEKEFIFLGFLANKGKERQKEIENLLLNPYPTIIYEAPTRILALVQTIAKFEPERELFAMKEISKKFQTSFRGKAKELAKELKSANLNGEWVLIVAKSLQNFSSNLLCESDILELDLPLKIKSKLLAKMSGKNSKELYQKLLLSQNEVK</sequence>
<evidence type="ECO:0000256" key="2">
    <source>
        <dbReference type="ARBA" id="ARBA00022552"/>
    </source>
</evidence>
<dbReference type="GO" id="GO:0070677">
    <property type="term" value="F:rRNA (cytosine-2'-O-)-methyltransferase activity"/>
    <property type="evidence" value="ECO:0007669"/>
    <property type="project" value="UniProtKB-UniRule"/>
</dbReference>
<keyword evidence="3 6" id="KW-0489">Methyltransferase</keyword>
<comment type="function">
    <text evidence="6">Catalyzes the 2'-O-methylation of the ribose of cytidine 1402 (C1402) in 16S rRNA.</text>
</comment>
<dbReference type="EMBL" id="VJYU01000001">
    <property type="protein sequence ID" value="MBS4240146.1"/>
    <property type="molecule type" value="Genomic_DNA"/>
</dbReference>
<keyword evidence="5 6" id="KW-0949">S-adenosyl-L-methionine</keyword>
<dbReference type="EC" id="2.1.1.198" evidence="6"/>
<dbReference type="InterPro" id="IPR014776">
    <property type="entry name" value="4pyrrole_Mease_sub2"/>
</dbReference>
<evidence type="ECO:0000313" key="9">
    <source>
        <dbReference type="EMBL" id="PHY92162.1"/>
    </source>
</evidence>
<dbReference type="InterPro" id="IPR014777">
    <property type="entry name" value="4pyrrole_Mease_sub1"/>
</dbReference>
<dbReference type="PROSITE" id="PS01296">
    <property type="entry name" value="RSMI"/>
    <property type="match status" value="1"/>
</dbReference>
<protein>
    <recommendedName>
        <fullName evidence="6">Ribosomal RNA small subunit methyltransferase I</fullName>
        <ecNumber evidence="6">2.1.1.198</ecNumber>
    </recommendedName>
    <alternativeName>
        <fullName evidence="6">16S rRNA 2'-O-ribose C1402 methyltransferase</fullName>
    </alternativeName>
    <alternativeName>
        <fullName evidence="6">rRNA (cytidine-2'-O-)-methyltransferase RsmI</fullName>
    </alternativeName>
</protein>
<dbReference type="SUPFAM" id="SSF53790">
    <property type="entry name" value="Tetrapyrrole methylase"/>
    <property type="match status" value="1"/>
</dbReference>
<comment type="catalytic activity">
    <reaction evidence="6">
        <text>cytidine(1402) in 16S rRNA + S-adenosyl-L-methionine = 2'-O-methylcytidine(1402) in 16S rRNA + S-adenosyl-L-homocysteine + H(+)</text>
        <dbReference type="Rhea" id="RHEA:42924"/>
        <dbReference type="Rhea" id="RHEA-COMP:10285"/>
        <dbReference type="Rhea" id="RHEA-COMP:10286"/>
        <dbReference type="ChEBI" id="CHEBI:15378"/>
        <dbReference type="ChEBI" id="CHEBI:57856"/>
        <dbReference type="ChEBI" id="CHEBI:59789"/>
        <dbReference type="ChEBI" id="CHEBI:74495"/>
        <dbReference type="ChEBI" id="CHEBI:82748"/>
        <dbReference type="EC" id="2.1.1.198"/>
    </reaction>
</comment>
<dbReference type="PANTHER" id="PTHR46111">
    <property type="entry name" value="RIBOSOMAL RNA SMALL SUBUNIT METHYLTRANSFERASE I"/>
    <property type="match status" value="1"/>
</dbReference>
<dbReference type="OrthoDB" id="9809084at2"/>
<dbReference type="Gene3D" id="3.30.950.10">
    <property type="entry name" value="Methyltransferase, Cobalt-precorrin-4 Transmethylase, Domain 2"/>
    <property type="match status" value="1"/>
</dbReference>
<comment type="subcellular location">
    <subcellularLocation>
        <location evidence="6">Cytoplasm</location>
    </subcellularLocation>
</comment>
<dbReference type="Gene3D" id="3.40.1010.10">
    <property type="entry name" value="Cobalt-precorrin-4 Transmethylase, Domain 1"/>
    <property type="match status" value="1"/>
</dbReference>
<reference evidence="9" key="1">
    <citation type="submission" date="2015-06" db="EMBL/GenBank/DDBJ databases">
        <authorList>
            <person name="Hoefler B.C."/>
            <person name="Straight P.D."/>
        </authorList>
    </citation>
    <scope>NUCLEOTIDE SEQUENCE [LARGE SCALE GENOMIC DNA]</scope>
    <source>
        <strain evidence="9">73/13</strain>
    </source>
</reference>
<dbReference type="InterPro" id="IPR008189">
    <property type="entry name" value="rRNA_ssu_MeTfrase_I"/>
</dbReference>
<evidence type="ECO:0000313" key="11">
    <source>
        <dbReference type="Proteomes" id="UP000811399"/>
    </source>
</evidence>
<evidence type="ECO:0000259" key="7">
    <source>
        <dbReference type="Pfam" id="PF00590"/>
    </source>
</evidence>
<evidence type="ECO:0000256" key="1">
    <source>
        <dbReference type="ARBA" id="ARBA00022490"/>
    </source>
</evidence>
<reference evidence="8 11" key="4">
    <citation type="journal article" date="2021" name="Syst. Appl. Microbiol.">
        <title>nCampylobacter vulpis sp. nov. isolated from wild red foxes.</title>
        <authorList>
            <person name="Parisi A."/>
            <person name="Chiara M."/>
            <person name="Caffara M."/>
            <person name="Mion D."/>
            <person name="Miller W.G."/>
            <person name="Caruso M."/>
            <person name="Manzari C."/>
            <person name="Florio D."/>
            <person name="Capozzi L."/>
            <person name="D'Erchia A.M."/>
            <person name="Manzulli V."/>
            <person name="Zanoni R.G."/>
        </authorList>
    </citation>
    <scope>NUCLEOTIDE SEQUENCE [LARGE SCALE GENOMIC DNA]</scope>
    <source>
        <strain evidence="8 11">52/13</strain>
    </source>
</reference>
<evidence type="ECO:0000313" key="8">
    <source>
        <dbReference type="EMBL" id="MBS4240146.1"/>
    </source>
</evidence>
<dbReference type="GO" id="GO:0005737">
    <property type="term" value="C:cytoplasm"/>
    <property type="evidence" value="ECO:0007669"/>
    <property type="project" value="UniProtKB-SubCell"/>
</dbReference>
<comment type="caution">
    <text evidence="9">The sequence shown here is derived from an EMBL/GenBank/DDBJ whole genome shotgun (WGS) entry which is preliminary data.</text>
</comment>
<dbReference type="GeneID" id="77267021"/>
<dbReference type="RefSeq" id="WP_099460932.1">
    <property type="nucleotide sequence ID" value="NZ_CP041617.1"/>
</dbReference>
<dbReference type="Pfam" id="PF00590">
    <property type="entry name" value="TP_methylase"/>
    <property type="match status" value="1"/>
</dbReference>
<dbReference type="EMBL" id="LDWY01000011">
    <property type="protein sequence ID" value="PHY92162.1"/>
    <property type="molecule type" value="Genomic_DNA"/>
</dbReference>
<dbReference type="NCBIfam" id="TIGR00096">
    <property type="entry name" value="16S rRNA (cytidine(1402)-2'-O)-methyltransferase"/>
    <property type="match status" value="1"/>
</dbReference>
<dbReference type="CDD" id="cd11648">
    <property type="entry name" value="RsmI"/>
    <property type="match status" value="1"/>
</dbReference>
<evidence type="ECO:0000256" key="6">
    <source>
        <dbReference type="HAMAP-Rule" id="MF_01877"/>
    </source>
</evidence>
<evidence type="ECO:0000256" key="5">
    <source>
        <dbReference type="ARBA" id="ARBA00022691"/>
    </source>
</evidence>
<keyword evidence="2 6" id="KW-0698">rRNA processing</keyword>
<dbReference type="PIRSF" id="PIRSF005917">
    <property type="entry name" value="MTase_YraL"/>
    <property type="match status" value="1"/>
</dbReference>
<organism evidence="9 10">
    <name type="scientific">Campylobacter vulpis</name>
    <dbReference type="NCBI Taxonomy" id="1655500"/>
    <lineage>
        <taxon>Bacteria</taxon>
        <taxon>Pseudomonadati</taxon>
        <taxon>Campylobacterota</taxon>
        <taxon>Epsilonproteobacteria</taxon>
        <taxon>Campylobacterales</taxon>
        <taxon>Campylobacteraceae</taxon>
        <taxon>Campylobacter</taxon>
    </lineage>
</organism>
<dbReference type="PANTHER" id="PTHR46111:SF1">
    <property type="entry name" value="RIBOSOMAL RNA SMALL SUBUNIT METHYLTRANSFERASE I"/>
    <property type="match status" value="1"/>
</dbReference>
<dbReference type="Proteomes" id="UP000237472">
    <property type="component" value="Unassembled WGS sequence"/>
</dbReference>